<protein>
    <submittedName>
        <fullName evidence="2">Uncharacterized protein</fullName>
    </submittedName>
</protein>
<dbReference type="EMBL" id="SJOL01007314">
    <property type="protein sequence ID" value="TGZ63021.1"/>
    <property type="molecule type" value="Genomic_DNA"/>
</dbReference>
<name>A0A4S2LHZ0_OPIFE</name>
<proteinExistence type="predicted"/>
<keyword evidence="1" id="KW-0812">Transmembrane</keyword>
<dbReference type="Proteomes" id="UP000308267">
    <property type="component" value="Unassembled WGS sequence"/>
</dbReference>
<keyword evidence="3" id="KW-1185">Reference proteome</keyword>
<organism evidence="2 3">
    <name type="scientific">Opisthorchis felineus</name>
    <dbReference type="NCBI Taxonomy" id="147828"/>
    <lineage>
        <taxon>Eukaryota</taxon>
        <taxon>Metazoa</taxon>
        <taxon>Spiralia</taxon>
        <taxon>Lophotrochozoa</taxon>
        <taxon>Platyhelminthes</taxon>
        <taxon>Trematoda</taxon>
        <taxon>Digenea</taxon>
        <taxon>Opisthorchiida</taxon>
        <taxon>Opisthorchiata</taxon>
        <taxon>Opisthorchiidae</taxon>
        <taxon>Opisthorchis</taxon>
    </lineage>
</organism>
<comment type="caution">
    <text evidence="2">The sequence shown here is derived from an EMBL/GenBank/DDBJ whole genome shotgun (WGS) entry which is preliminary data.</text>
</comment>
<keyword evidence="1" id="KW-0472">Membrane</keyword>
<gene>
    <name evidence="2" type="ORF">CRM22_007126</name>
</gene>
<feature type="non-terminal residue" evidence="2">
    <location>
        <position position="152"/>
    </location>
</feature>
<keyword evidence="1" id="KW-1133">Transmembrane helix</keyword>
<accession>A0A4S2LHZ0</accession>
<feature type="non-terminal residue" evidence="2">
    <location>
        <position position="1"/>
    </location>
</feature>
<sequence length="152" mass="17457">GYSSFNQSNESLLIQIIMRFSILGRFLLFSSILSYNLCSSKIWLQLFGSAQEKLTFEPISTKYQNNLISFCGKIFTQNLTDNIGQVPLGTICYNGTEYILKDDVPKRIEQVKPTPADNQKNEYLLNYAVEYEFLINGKLYHANRTTSSVDIW</sequence>
<feature type="transmembrane region" description="Helical" evidence="1">
    <location>
        <begin position="12"/>
        <end position="35"/>
    </location>
</feature>
<dbReference type="AlphaFoldDB" id="A0A4S2LHZ0"/>
<evidence type="ECO:0000313" key="3">
    <source>
        <dbReference type="Proteomes" id="UP000308267"/>
    </source>
</evidence>
<evidence type="ECO:0000256" key="1">
    <source>
        <dbReference type="SAM" id="Phobius"/>
    </source>
</evidence>
<evidence type="ECO:0000313" key="2">
    <source>
        <dbReference type="EMBL" id="TGZ63021.1"/>
    </source>
</evidence>
<reference evidence="2 3" key="1">
    <citation type="journal article" date="2019" name="BMC Genomics">
        <title>New insights from Opisthorchis felineus genome: update on genomics of the epidemiologically important liver flukes.</title>
        <authorList>
            <person name="Ershov N.I."/>
            <person name="Mordvinov V.A."/>
            <person name="Prokhortchouk E.B."/>
            <person name="Pakharukova M.Y."/>
            <person name="Gunbin K.V."/>
            <person name="Ustyantsev K."/>
            <person name="Genaev M.A."/>
            <person name="Blinov A.G."/>
            <person name="Mazur A."/>
            <person name="Boulygina E."/>
            <person name="Tsygankova S."/>
            <person name="Khrameeva E."/>
            <person name="Chekanov N."/>
            <person name="Fan G."/>
            <person name="Xiao A."/>
            <person name="Zhang H."/>
            <person name="Xu X."/>
            <person name="Yang H."/>
            <person name="Solovyev V."/>
            <person name="Lee S.M."/>
            <person name="Liu X."/>
            <person name="Afonnikov D.A."/>
            <person name="Skryabin K.G."/>
        </authorList>
    </citation>
    <scope>NUCLEOTIDE SEQUENCE [LARGE SCALE GENOMIC DNA]</scope>
    <source>
        <strain evidence="2">AK-0245</strain>
        <tissue evidence="2">Whole organism</tissue>
    </source>
</reference>